<evidence type="ECO:0000256" key="2">
    <source>
        <dbReference type="ARBA" id="ARBA00012409"/>
    </source>
</evidence>
<keyword evidence="7" id="KW-0067">ATP-binding</keyword>
<dbReference type="OrthoDB" id="28397at2759"/>
<feature type="compositionally biased region" description="Basic and acidic residues" evidence="9">
    <location>
        <begin position="265"/>
        <end position="274"/>
    </location>
</feature>
<feature type="region of interest" description="Disordered" evidence="9">
    <location>
        <begin position="56"/>
        <end position="91"/>
    </location>
</feature>
<keyword evidence="3" id="KW-0723">Serine/threonine-protein kinase</keyword>
<feature type="region of interest" description="Disordered" evidence="9">
    <location>
        <begin position="1"/>
        <end position="27"/>
    </location>
</feature>
<feature type="compositionally biased region" description="Basic residues" evidence="9">
    <location>
        <begin position="503"/>
        <end position="518"/>
    </location>
</feature>
<dbReference type="AlphaFoldDB" id="A0A132A318"/>
<feature type="region of interest" description="Disordered" evidence="9">
    <location>
        <begin position="141"/>
        <end position="165"/>
    </location>
</feature>
<evidence type="ECO:0000313" key="11">
    <source>
        <dbReference type="EMBL" id="KPM05249.1"/>
    </source>
</evidence>
<dbReference type="PROSITE" id="PS00108">
    <property type="entry name" value="PROTEIN_KINASE_ST"/>
    <property type="match status" value="1"/>
</dbReference>
<dbReference type="Proteomes" id="UP000616769">
    <property type="component" value="Unassembled WGS sequence"/>
</dbReference>
<dbReference type="Gene3D" id="1.10.510.10">
    <property type="entry name" value="Transferase(Phosphotransferase) domain 1"/>
    <property type="match status" value="1"/>
</dbReference>
<dbReference type="GO" id="GO:0005524">
    <property type="term" value="F:ATP binding"/>
    <property type="evidence" value="ECO:0007669"/>
    <property type="project" value="UniProtKB-KW"/>
</dbReference>
<evidence type="ECO:0000256" key="1">
    <source>
        <dbReference type="ARBA" id="ARBA00006485"/>
    </source>
</evidence>
<dbReference type="GO" id="GO:0008024">
    <property type="term" value="C:cyclin/CDK positive transcription elongation factor complex"/>
    <property type="evidence" value="ECO:0007669"/>
    <property type="project" value="TreeGrafter"/>
</dbReference>
<feature type="compositionally biased region" description="Low complexity" evidence="9">
    <location>
        <begin position="397"/>
        <end position="409"/>
    </location>
</feature>
<feature type="region of interest" description="Disordered" evidence="9">
    <location>
        <begin position="265"/>
        <end position="310"/>
    </location>
</feature>
<evidence type="ECO:0000256" key="9">
    <source>
        <dbReference type="SAM" id="MobiDB-lite"/>
    </source>
</evidence>
<feature type="compositionally biased region" description="Basic and acidic residues" evidence="9">
    <location>
        <begin position="435"/>
        <end position="447"/>
    </location>
</feature>
<evidence type="ECO:0000256" key="4">
    <source>
        <dbReference type="ARBA" id="ARBA00022679"/>
    </source>
</evidence>
<dbReference type="InterPro" id="IPR008271">
    <property type="entry name" value="Ser/Thr_kinase_AS"/>
</dbReference>
<dbReference type="PROSITE" id="PS50011">
    <property type="entry name" value="PROTEIN_KINASE_DOM"/>
    <property type="match status" value="1"/>
</dbReference>
<comment type="caution">
    <text evidence="11">The sequence shown here is derived from an EMBL/GenBank/DDBJ whole genome shotgun (WGS) entry which is preliminary data.</text>
</comment>
<comment type="catalytic activity">
    <reaction evidence="8">
        <text>[DNA-directed RNA polymerase] + ATP = phospho-[DNA-directed RNA polymerase] + ADP + H(+)</text>
        <dbReference type="Rhea" id="RHEA:10216"/>
        <dbReference type="Rhea" id="RHEA-COMP:11321"/>
        <dbReference type="Rhea" id="RHEA-COMP:11322"/>
        <dbReference type="ChEBI" id="CHEBI:15378"/>
        <dbReference type="ChEBI" id="CHEBI:30616"/>
        <dbReference type="ChEBI" id="CHEBI:43176"/>
        <dbReference type="ChEBI" id="CHEBI:68546"/>
        <dbReference type="ChEBI" id="CHEBI:456216"/>
        <dbReference type="EC" id="2.7.11.23"/>
    </reaction>
</comment>
<dbReference type="SUPFAM" id="SSF56112">
    <property type="entry name" value="Protein kinase-like (PK-like)"/>
    <property type="match status" value="1"/>
</dbReference>
<dbReference type="InterPro" id="IPR050108">
    <property type="entry name" value="CDK"/>
</dbReference>
<evidence type="ECO:0000256" key="3">
    <source>
        <dbReference type="ARBA" id="ARBA00022527"/>
    </source>
</evidence>
<dbReference type="InterPro" id="IPR011009">
    <property type="entry name" value="Kinase-like_dom_sf"/>
</dbReference>
<feature type="region of interest" description="Disordered" evidence="9">
    <location>
        <begin position="567"/>
        <end position="612"/>
    </location>
</feature>
<feature type="region of interest" description="Disordered" evidence="9">
    <location>
        <begin position="322"/>
        <end position="535"/>
    </location>
</feature>
<feature type="region of interest" description="Disordered" evidence="9">
    <location>
        <begin position="635"/>
        <end position="654"/>
    </location>
</feature>
<keyword evidence="4" id="KW-0808">Transferase</keyword>
<dbReference type="VEuPathDB" id="VectorBase:SSCA010549"/>
<feature type="compositionally biased region" description="Basic and acidic residues" evidence="9">
    <location>
        <begin position="519"/>
        <end position="535"/>
    </location>
</feature>
<dbReference type="PANTHER" id="PTHR24056">
    <property type="entry name" value="CELL DIVISION PROTEIN KINASE"/>
    <property type="match status" value="1"/>
</dbReference>
<dbReference type="PANTHER" id="PTHR24056:SF546">
    <property type="entry name" value="CYCLIN-DEPENDENT KINASE 12"/>
    <property type="match status" value="1"/>
</dbReference>
<feature type="compositionally biased region" description="Low complexity" evidence="9">
    <location>
        <begin position="276"/>
        <end position="294"/>
    </location>
</feature>
<evidence type="ECO:0000259" key="10">
    <source>
        <dbReference type="PROSITE" id="PS50011"/>
    </source>
</evidence>
<dbReference type="SMART" id="SM00220">
    <property type="entry name" value="S_TKc"/>
    <property type="match status" value="1"/>
</dbReference>
<dbReference type="Pfam" id="PF00069">
    <property type="entry name" value="Pkinase"/>
    <property type="match status" value="1"/>
</dbReference>
<dbReference type="GO" id="GO:0030332">
    <property type="term" value="F:cyclin binding"/>
    <property type="evidence" value="ECO:0007669"/>
    <property type="project" value="TreeGrafter"/>
</dbReference>
<proteinExistence type="inferred from homology"/>
<keyword evidence="5" id="KW-0547">Nucleotide-binding</keyword>
<evidence type="ECO:0000256" key="5">
    <source>
        <dbReference type="ARBA" id="ARBA00022741"/>
    </source>
</evidence>
<sequence>MDPISDEEEIEIKSNSRRNFSDEEDISEGELKDYESFERLISKKKEIEEGELYDDDENRFSNRSNHFTKNWDKKIDKSPSPTTNSSLKNAMFSKATKEMKIIENDFKISKQENSDLVLKYAPELPKSIGRNDQILMIEAEEISPDSSPDQKTEFQKSNDFISESITVSDDKNEPLCFQSKLKFRVEELTEKISDSEDENSPDSPISGKISKNSDEESLPSFKSDDDCSRGEDIDRMNRDICPKNFDYLPKKTAMLDGDKERSFEEMNLDYEHENLSSNSEKSPFSVSVSSSKLRSAIEPSTSNKEAIQKPYELYAKEYYSMKTSHRSKSSSRSPNDRKMKSFSRIQSKSSKNTIREDLSGSFTPPSHQMVEKKSNRRHSPSSQLSKSSMRSHHSHSAYRSSSSTNSSNSHRSRMKKSERRSERLDRSRSRSPHSQRYDRGSRNRSDSKAMSPVSLSRYRDYKYDRQNSRDYKDYRDYHRSDYRRDMSPHLSSSSRFRSSSKNSRSRSRSPSHHSYTKHSRNDRASRSPIDYKDYKPSSSATILLNENKYHSNSLAAELANKIKLKKLQQPRSISSNQSTANETVNTTSPTSRTPDQQLVNSKAPNIQNGNPDNNKFINMSSNMQMTTRSQFIPTSKSNMEKSTLSPNISSNTPESQMKESHLDIKTDSSQVIVLNVNGQMKVMPRPKIIGKSTPLYNSNKNRDLKPRTVDVFKILSQIGEGTYGQILTNGLLMRKINFQSGLKLKFFFLLLSIVALKKVRLENEKEGFPITAVREIKILRQLNHANIVNLKEIVTDKEDAIDFRRDKGAFYLVFEYMDHDLMGLLESGLVTFSEANIAHIMRQLLDGLSYCHRNNFLHRDIKCSNILMNNRGQIKLADFGLARLFSAEDKTRPYTNKVITLWYRPPELLLGEERYGPAIDVWSCGCILGELFRGKPIFQANSELLQLDAISKYCGSPTPANWPSVINLPLWSSFRSKQNYPRVLREKFSLMPRAALDLLDAMLCLDPSKRITSGEAFKCEWLTNINNMSPPILPQDQDCHEMWSKQRRRKTNLLHGFGGDCLSFHRINIIDFFHLFIRGK</sequence>
<dbReference type="Gene3D" id="3.30.200.20">
    <property type="entry name" value="Phosphorylase Kinase, domain 1"/>
    <property type="match status" value="1"/>
</dbReference>
<evidence type="ECO:0000256" key="6">
    <source>
        <dbReference type="ARBA" id="ARBA00022777"/>
    </source>
</evidence>
<protein>
    <recommendedName>
        <fullName evidence="2">[RNA-polymerase]-subunit kinase</fullName>
        <ecNumber evidence="2">2.7.11.23</ecNumber>
    </recommendedName>
</protein>
<feature type="compositionally biased region" description="Polar residues" evidence="9">
    <location>
        <begin position="79"/>
        <end position="88"/>
    </location>
</feature>
<feature type="compositionally biased region" description="Polar residues" evidence="9">
    <location>
        <begin position="343"/>
        <end position="352"/>
    </location>
</feature>
<evidence type="ECO:0000313" key="12">
    <source>
        <dbReference type="Proteomes" id="UP000616769"/>
    </source>
</evidence>
<feature type="compositionally biased region" description="Low complexity" evidence="9">
    <location>
        <begin position="488"/>
        <end position="502"/>
    </location>
</feature>
<feature type="compositionally biased region" description="Basic and acidic residues" evidence="9">
    <location>
        <begin position="457"/>
        <end position="487"/>
    </location>
</feature>
<reference evidence="11 12" key="1">
    <citation type="journal article" date="2015" name="Parasit. Vectors">
        <title>Draft genome of the scabies mite.</title>
        <authorList>
            <person name="Rider S.D.Jr."/>
            <person name="Morgan M.S."/>
            <person name="Arlian L.G."/>
        </authorList>
    </citation>
    <scope>NUCLEOTIDE SEQUENCE [LARGE SCALE GENOMIC DNA]</scope>
    <source>
        <strain evidence="11">Arlian Lab</strain>
    </source>
</reference>
<dbReference type="GO" id="GO:0008353">
    <property type="term" value="F:RNA polymerase II CTD heptapeptide repeat kinase activity"/>
    <property type="evidence" value="ECO:0007669"/>
    <property type="project" value="UniProtKB-EC"/>
</dbReference>
<evidence type="ECO:0000256" key="8">
    <source>
        <dbReference type="ARBA" id="ARBA00049280"/>
    </source>
</evidence>
<feature type="compositionally biased region" description="Basic and acidic residues" evidence="9">
    <location>
        <begin position="419"/>
        <end position="428"/>
    </location>
</feature>
<dbReference type="EC" id="2.7.11.23" evidence="2"/>
<feature type="region of interest" description="Disordered" evidence="9">
    <location>
        <begin position="190"/>
        <end position="243"/>
    </location>
</feature>
<name>A0A132A318_SARSC</name>
<organism evidence="11 12">
    <name type="scientific">Sarcoptes scabiei</name>
    <name type="common">Itch mite</name>
    <name type="synonym">Acarus scabiei</name>
    <dbReference type="NCBI Taxonomy" id="52283"/>
    <lineage>
        <taxon>Eukaryota</taxon>
        <taxon>Metazoa</taxon>
        <taxon>Ecdysozoa</taxon>
        <taxon>Arthropoda</taxon>
        <taxon>Chelicerata</taxon>
        <taxon>Arachnida</taxon>
        <taxon>Acari</taxon>
        <taxon>Acariformes</taxon>
        <taxon>Sarcoptiformes</taxon>
        <taxon>Astigmata</taxon>
        <taxon>Psoroptidia</taxon>
        <taxon>Sarcoptoidea</taxon>
        <taxon>Sarcoptidae</taxon>
        <taxon>Sarcoptinae</taxon>
        <taxon>Sarcoptes</taxon>
    </lineage>
</organism>
<gene>
    <name evidence="11" type="ORF">QR98_0037100</name>
</gene>
<feature type="compositionally biased region" description="Basic and acidic residues" evidence="9">
    <location>
        <begin position="222"/>
        <end position="241"/>
    </location>
</feature>
<feature type="compositionally biased region" description="Polar residues" evidence="9">
    <location>
        <begin position="569"/>
        <end position="612"/>
    </location>
</feature>
<dbReference type="EMBL" id="JXLN01010169">
    <property type="protein sequence ID" value="KPM05249.1"/>
    <property type="molecule type" value="Genomic_DNA"/>
</dbReference>
<dbReference type="FunFam" id="1.10.510.10:FF:000415">
    <property type="entry name" value="CMGC/CDK/CRK7 protein kinase, variant"/>
    <property type="match status" value="1"/>
</dbReference>
<dbReference type="GO" id="GO:0032968">
    <property type="term" value="P:positive regulation of transcription elongation by RNA polymerase II"/>
    <property type="evidence" value="ECO:0007669"/>
    <property type="project" value="TreeGrafter"/>
</dbReference>
<comment type="similarity">
    <text evidence="1">Belongs to the protein kinase superfamily. CMGC Ser/Thr protein kinase family. CDC2/CDKX subfamily.</text>
</comment>
<accession>A0A132A318</accession>
<keyword evidence="6 11" id="KW-0418">Kinase</keyword>
<evidence type="ECO:0000256" key="7">
    <source>
        <dbReference type="ARBA" id="ARBA00022840"/>
    </source>
</evidence>
<feature type="domain" description="Protein kinase" evidence="10">
    <location>
        <begin position="712"/>
        <end position="1022"/>
    </location>
</feature>
<feature type="compositionally biased region" description="Acidic residues" evidence="9">
    <location>
        <begin position="1"/>
        <end position="10"/>
    </location>
</feature>
<dbReference type="InterPro" id="IPR000719">
    <property type="entry name" value="Prot_kinase_dom"/>
</dbReference>